<dbReference type="EMBL" id="LAZR01041283">
    <property type="protein sequence ID" value="KKL12377.1"/>
    <property type="molecule type" value="Genomic_DNA"/>
</dbReference>
<dbReference type="PANTHER" id="PTHR30432:SF1">
    <property type="entry name" value="DNA-BINDING TRANSCRIPTIONAL DUAL REGULATOR MODE"/>
    <property type="match status" value="1"/>
</dbReference>
<dbReference type="AlphaFoldDB" id="A0A0F9BEZ3"/>
<organism evidence="2">
    <name type="scientific">marine sediment metagenome</name>
    <dbReference type="NCBI Taxonomy" id="412755"/>
    <lineage>
        <taxon>unclassified sequences</taxon>
        <taxon>metagenomes</taxon>
        <taxon>ecological metagenomes</taxon>
    </lineage>
</organism>
<dbReference type="InterPro" id="IPR051815">
    <property type="entry name" value="Molybdate_resp_trans_reg"/>
</dbReference>
<dbReference type="InterPro" id="IPR036390">
    <property type="entry name" value="WH_DNA-bd_sf"/>
</dbReference>
<dbReference type="SUPFAM" id="SSF46785">
    <property type="entry name" value="Winged helix' DNA-binding domain"/>
    <property type="match status" value="1"/>
</dbReference>
<reference evidence="2" key="1">
    <citation type="journal article" date="2015" name="Nature">
        <title>Complex archaea that bridge the gap between prokaryotes and eukaryotes.</title>
        <authorList>
            <person name="Spang A."/>
            <person name="Saw J.H."/>
            <person name="Jorgensen S.L."/>
            <person name="Zaremba-Niedzwiedzka K."/>
            <person name="Martijn J."/>
            <person name="Lind A.E."/>
            <person name="van Eijk R."/>
            <person name="Schleper C."/>
            <person name="Guy L."/>
            <person name="Ettema T.J."/>
        </authorList>
    </citation>
    <scope>NUCLEOTIDE SEQUENCE</scope>
</reference>
<name>A0A0F9BEZ3_9ZZZZ</name>
<sequence length="151" mass="16863">MVHRDTDTRKKTKAKGSVTPVKKRSVTPVKKGSVTPYVLKGRVWVDGPDGTFIGYGRVVLMERIKEHGSITRAAKSMDMSYRHAWELVDSMNNQSPGKPLVITSTGGKKGGGTVVTKEGERAIRNFWKAQDALQRFLKKEGTRFDLKESKK</sequence>
<accession>A0A0F9BEZ3</accession>
<evidence type="ECO:0000256" key="1">
    <source>
        <dbReference type="SAM" id="MobiDB-lite"/>
    </source>
</evidence>
<dbReference type="InterPro" id="IPR036388">
    <property type="entry name" value="WH-like_DNA-bd_sf"/>
</dbReference>
<evidence type="ECO:0000313" key="2">
    <source>
        <dbReference type="EMBL" id="KKL12377.1"/>
    </source>
</evidence>
<feature type="region of interest" description="Disordered" evidence="1">
    <location>
        <begin position="1"/>
        <end position="27"/>
    </location>
</feature>
<dbReference type="PANTHER" id="PTHR30432">
    <property type="entry name" value="TRANSCRIPTIONAL REGULATOR MODE"/>
    <property type="match status" value="1"/>
</dbReference>
<comment type="caution">
    <text evidence="2">The sequence shown here is derived from an EMBL/GenBank/DDBJ whole genome shotgun (WGS) entry which is preliminary data.</text>
</comment>
<dbReference type="Gene3D" id="1.10.10.10">
    <property type="entry name" value="Winged helix-like DNA-binding domain superfamily/Winged helix DNA-binding domain"/>
    <property type="match status" value="1"/>
</dbReference>
<gene>
    <name evidence="2" type="ORF">LCGC14_2536370</name>
</gene>
<proteinExistence type="predicted"/>
<protein>
    <submittedName>
        <fullName evidence="2">Uncharacterized protein</fullName>
    </submittedName>
</protein>